<evidence type="ECO:0000256" key="3">
    <source>
        <dbReference type="PROSITE-ProRule" id="PRU00284"/>
    </source>
</evidence>
<evidence type="ECO:0000259" key="5">
    <source>
        <dbReference type="PROSITE" id="PS50111"/>
    </source>
</evidence>
<gene>
    <name evidence="7" type="ORF">ACFSM5_00735</name>
</gene>
<dbReference type="PROSITE" id="PS50885">
    <property type="entry name" value="HAMP"/>
    <property type="match status" value="1"/>
</dbReference>
<comment type="similarity">
    <text evidence="2">Belongs to the methyl-accepting chemotaxis (MCP) protein family.</text>
</comment>
<dbReference type="CDD" id="cd06225">
    <property type="entry name" value="HAMP"/>
    <property type="match status" value="1"/>
</dbReference>
<dbReference type="PANTHER" id="PTHR43531">
    <property type="entry name" value="PROTEIN ICFG"/>
    <property type="match status" value="1"/>
</dbReference>
<evidence type="ECO:0000313" key="8">
    <source>
        <dbReference type="Proteomes" id="UP001597295"/>
    </source>
</evidence>
<dbReference type="RefSeq" id="WP_379874087.1">
    <property type="nucleotide sequence ID" value="NZ_JBHUIP010000001.1"/>
</dbReference>
<feature type="transmembrane region" description="Helical" evidence="4">
    <location>
        <begin position="20"/>
        <end position="44"/>
    </location>
</feature>
<feature type="transmembrane region" description="Helical" evidence="4">
    <location>
        <begin position="199"/>
        <end position="219"/>
    </location>
</feature>
<dbReference type="EMBL" id="JBHUIP010000001">
    <property type="protein sequence ID" value="MFD2261392.1"/>
    <property type="molecule type" value="Genomic_DNA"/>
</dbReference>
<dbReference type="PRINTS" id="PR00260">
    <property type="entry name" value="CHEMTRNSDUCR"/>
</dbReference>
<dbReference type="SMART" id="SM00283">
    <property type="entry name" value="MA"/>
    <property type="match status" value="1"/>
</dbReference>
<dbReference type="PANTHER" id="PTHR43531:SF11">
    <property type="entry name" value="METHYL-ACCEPTING CHEMOTAXIS PROTEIN 3"/>
    <property type="match status" value="1"/>
</dbReference>
<dbReference type="InterPro" id="IPR004090">
    <property type="entry name" value="Chemotax_Me-accpt_rcpt"/>
</dbReference>
<name>A0ABW5DJW9_9PROT</name>
<evidence type="ECO:0000313" key="7">
    <source>
        <dbReference type="EMBL" id="MFD2261392.1"/>
    </source>
</evidence>
<dbReference type="SUPFAM" id="SSF158472">
    <property type="entry name" value="HAMP domain-like"/>
    <property type="match status" value="1"/>
</dbReference>
<keyword evidence="8" id="KW-1185">Reference proteome</keyword>
<evidence type="ECO:0000259" key="6">
    <source>
        <dbReference type="PROSITE" id="PS50885"/>
    </source>
</evidence>
<sequence length="529" mass="56326">MTEEVGAAEASGGSFKWARISVMAQIIALVTLVLVGAQVVLLAFAMRSNEVVVYNIAVRDKLTTSAINSFSMLVNEYEGRQVGALAHVYSPQESAVRLPTIQKELAASWTTVLRELEAYLDPETVRSARQQVDRLPDFAERLRQAYVRGDDAAYIAMHKEWLTIKPGLDAFVAKVRARIEAAADENVEAADNSAELVQLLALSIGVIGAGVLIANWYVLSFKIARPVRDMAEAMRALADGHIGDEVQGTGRVGEIGMMARALKVFRAQAISSAELTDRVAQSIRQVATAANQASSAVSQVSDGSYTQLNALKQTAASLEQSSRAIADVARSTQLASEQAKNAADLAMGGIEQMADMVDIVTAIADSSAQVEQITGAIQRIAAQTNMLSLNAAIEAARAGEHGKGFAVVAEEVRKLADNSGALAQKIAVLVQQSTEATGRGVQMAEEVSGNMQRIAEGVKQSDRLVGAIAGAMEEQQATVGGINSNVFELTRIGQSNSTAAEEITATMVHLSKLADKTRIEVDQFKKLVN</sequence>
<dbReference type="InterPro" id="IPR004089">
    <property type="entry name" value="MCPsignal_dom"/>
</dbReference>
<dbReference type="Proteomes" id="UP001597295">
    <property type="component" value="Unassembled WGS sequence"/>
</dbReference>
<protein>
    <submittedName>
        <fullName evidence="7">Methyl-accepting chemotaxis protein</fullName>
    </submittedName>
</protein>
<dbReference type="SMART" id="SM00304">
    <property type="entry name" value="HAMP"/>
    <property type="match status" value="1"/>
</dbReference>
<comment type="caution">
    <text evidence="7">The sequence shown here is derived from an EMBL/GenBank/DDBJ whole genome shotgun (WGS) entry which is preliminary data.</text>
</comment>
<proteinExistence type="inferred from homology"/>
<organism evidence="7 8">
    <name type="scientific">Lacibacterium aquatile</name>
    <dbReference type="NCBI Taxonomy" id="1168082"/>
    <lineage>
        <taxon>Bacteria</taxon>
        <taxon>Pseudomonadati</taxon>
        <taxon>Pseudomonadota</taxon>
        <taxon>Alphaproteobacteria</taxon>
        <taxon>Rhodospirillales</taxon>
        <taxon>Rhodospirillaceae</taxon>
    </lineage>
</organism>
<feature type="domain" description="Methyl-accepting transducer" evidence="5">
    <location>
        <begin position="282"/>
        <end position="511"/>
    </location>
</feature>
<reference evidence="8" key="1">
    <citation type="journal article" date="2019" name="Int. J. Syst. Evol. Microbiol.">
        <title>The Global Catalogue of Microorganisms (GCM) 10K type strain sequencing project: providing services to taxonomists for standard genome sequencing and annotation.</title>
        <authorList>
            <consortium name="The Broad Institute Genomics Platform"/>
            <consortium name="The Broad Institute Genome Sequencing Center for Infectious Disease"/>
            <person name="Wu L."/>
            <person name="Ma J."/>
        </authorList>
    </citation>
    <scope>NUCLEOTIDE SEQUENCE [LARGE SCALE GENOMIC DNA]</scope>
    <source>
        <strain evidence="8">CGMCC 1.19062</strain>
    </source>
</reference>
<accession>A0ABW5DJW9</accession>
<dbReference type="InterPro" id="IPR003660">
    <property type="entry name" value="HAMP_dom"/>
</dbReference>
<evidence type="ECO:0000256" key="4">
    <source>
        <dbReference type="SAM" id="Phobius"/>
    </source>
</evidence>
<evidence type="ECO:0000256" key="1">
    <source>
        <dbReference type="ARBA" id="ARBA00022500"/>
    </source>
</evidence>
<evidence type="ECO:0000256" key="2">
    <source>
        <dbReference type="ARBA" id="ARBA00029447"/>
    </source>
</evidence>
<keyword evidence="4" id="KW-0472">Membrane</keyword>
<dbReference type="InterPro" id="IPR051310">
    <property type="entry name" value="MCP_chemotaxis"/>
</dbReference>
<dbReference type="PROSITE" id="PS50111">
    <property type="entry name" value="CHEMOTAXIS_TRANSDUC_2"/>
    <property type="match status" value="1"/>
</dbReference>
<keyword evidence="1" id="KW-0145">Chemotaxis</keyword>
<keyword evidence="4" id="KW-1133">Transmembrane helix</keyword>
<dbReference type="Pfam" id="PF00672">
    <property type="entry name" value="HAMP"/>
    <property type="match status" value="1"/>
</dbReference>
<keyword evidence="3" id="KW-0807">Transducer</keyword>
<dbReference type="Gene3D" id="1.10.287.950">
    <property type="entry name" value="Methyl-accepting chemotaxis protein"/>
    <property type="match status" value="1"/>
</dbReference>
<dbReference type="SUPFAM" id="SSF58104">
    <property type="entry name" value="Methyl-accepting chemotaxis protein (MCP) signaling domain"/>
    <property type="match status" value="1"/>
</dbReference>
<feature type="domain" description="HAMP" evidence="6">
    <location>
        <begin position="221"/>
        <end position="274"/>
    </location>
</feature>
<dbReference type="Pfam" id="PF00015">
    <property type="entry name" value="MCPsignal"/>
    <property type="match status" value="1"/>
</dbReference>
<keyword evidence="4" id="KW-0812">Transmembrane</keyword>